<evidence type="ECO:0000256" key="1">
    <source>
        <dbReference type="SAM" id="MobiDB-lite"/>
    </source>
</evidence>
<protein>
    <submittedName>
        <fullName evidence="2">Uncharacterized protein</fullName>
    </submittedName>
</protein>
<dbReference type="Proteomes" id="UP001359559">
    <property type="component" value="Unassembled WGS sequence"/>
</dbReference>
<comment type="caution">
    <text evidence="2">The sequence shown here is derived from an EMBL/GenBank/DDBJ whole genome shotgun (WGS) entry which is preliminary data.</text>
</comment>
<proteinExistence type="predicted"/>
<feature type="region of interest" description="Disordered" evidence="1">
    <location>
        <begin position="1"/>
        <end position="48"/>
    </location>
</feature>
<evidence type="ECO:0000313" key="2">
    <source>
        <dbReference type="EMBL" id="KAK7301458.1"/>
    </source>
</evidence>
<dbReference type="EMBL" id="JAYKXN010000003">
    <property type="protein sequence ID" value="KAK7301458.1"/>
    <property type="molecule type" value="Genomic_DNA"/>
</dbReference>
<sequence length="87" mass="9983">MRHPNTNLSSRHRNRTLRFGDPSLGRVRPREDEVRARVDKQDVGVHEQSAKNGWGLHMNENDGKGLYVYSAVSCLRGVRRKVLCREG</sequence>
<reference evidence="2 3" key="1">
    <citation type="submission" date="2024-01" db="EMBL/GenBank/DDBJ databases">
        <title>The genomes of 5 underutilized Papilionoideae crops provide insights into root nodulation and disease resistance.</title>
        <authorList>
            <person name="Yuan L."/>
        </authorList>
    </citation>
    <scope>NUCLEOTIDE SEQUENCE [LARGE SCALE GENOMIC DNA]</scope>
    <source>
        <strain evidence="2">LY-2023</strain>
        <tissue evidence="2">Leaf</tissue>
    </source>
</reference>
<organism evidence="2 3">
    <name type="scientific">Clitoria ternatea</name>
    <name type="common">Butterfly pea</name>
    <dbReference type="NCBI Taxonomy" id="43366"/>
    <lineage>
        <taxon>Eukaryota</taxon>
        <taxon>Viridiplantae</taxon>
        <taxon>Streptophyta</taxon>
        <taxon>Embryophyta</taxon>
        <taxon>Tracheophyta</taxon>
        <taxon>Spermatophyta</taxon>
        <taxon>Magnoliopsida</taxon>
        <taxon>eudicotyledons</taxon>
        <taxon>Gunneridae</taxon>
        <taxon>Pentapetalae</taxon>
        <taxon>rosids</taxon>
        <taxon>fabids</taxon>
        <taxon>Fabales</taxon>
        <taxon>Fabaceae</taxon>
        <taxon>Papilionoideae</taxon>
        <taxon>50 kb inversion clade</taxon>
        <taxon>NPAAA clade</taxon>
        <taxon>indigoferoid/millettioid clade</taxon>
        <taxon>Phaseoleae</taxon>
        <taxon>Clitoria</taxon>
    </lineage>
</organism>
<name>A0AAN9PKK5_CLITE</name>
<dbReference type="AlphaFoldDB" id="A0AAN9PKK5"/>
<feature type="compositionally biased region" description="Basic and acidic residues" evidence="1">
    <location>
        <begin position="28"/>
        <end position="48"/>
    </location>
</feature>
<evidence type="ECO:0000313" key="3">
    <source>
        <dbReference type="Proteomes" id="UP001359559"/>
    </source>
</evidence>
<gene>
    <name evidence="2" type="ORF">RJT34_12322</name>
</gene>
<accession>A0AAN9PKK5</accession>
<keyword evidence="3" id="KW-1185">Reference proteome</keyword>